<keyword evidence="2" id="KW-1185">Reference proteome</keyword>
<dbReference type="Proteomes" id="UP000006671">
    <property type="component" value="Unassembled WGS sequence"/>
</dbReference>
<dbReference type="VEuPathDB" id="AmoebaDB:NAEGRDRAFT_69461"/>
<protein>
    <submittedName>
        <fullName evidence="1">Predicted protein</fullName>
    </submittedName>
</protein>
<dbReference type="InParanoid" id="D2VKP0"/>
<accession>D2VKP0</accession>
<evidence type="ECO:0000313" key="2">
    <source>
        <dbReference type="Proteomes" id="UP000006671"/>
    </source>
</evidence>
<dbReference type="RefSeq" id="XP_002675468.1">
    <property type="nucleotide sequence ID" value="XM_002675422.1"/>
</dbReference>
<proteinExistence type="predicted"/>
<dbReference type="KEGG" id="ngr:NAEGRDRAFT_69461"/>
<gene>
    <name evidence="1" type="ORF">NAEGRDRAFT_69461</name>
</gene>
<organism evidence="2">
    <name type="scientific">Naegleria gruberi</name>
    <name type="common">Amoeba</name>
    <dbReference type="NCBI Taxonomy" id="5762"/>
    <lineage>
        <taxon>Eukaryota</taxon>
        <taxon>Discoba</taxon>
        <taxon>Heterolobosea</taxon>
        <taxon>Tetramitia</taxon>
        <taxon>Eutetramitia</taxon>
        <taxon>Vahlkampfiidae</taxon>
        <taxon>Naegleria</taxon>
    </lineage>
</organism>
<dbReference type="AlphaFoldDB" id="D2VKP0"/>
<evidence type="ECO:0000313" key="1">
    <source>
        <dbReference type="EMBL" id="EFC42724.1"/>
    </source>
</evidence>
<dbReference type="GeneID" id="8852275"/>
<reference evidence="1 2" key="1">
    <citation type="journal article" date="2010" name="Cell">
        <title>The genome of Naegleria gruberi illuminates early eukaryotic versatility.</title>
        <authorList>
            <person name="Fritz-Laylin L.K."/>
            <person name="Prochnik S.E."/>
            <person name="Ginger M.L."/>
            <person name="Dacks J.B."/>
            <person name="Carpenter M.L."/>
            <person name="Field M.C."/>
            <person name="Kuo A."/>
            <person name="Paredez A."/>
            <person name="Chapman J."/>
            <person name="Pham J."/>
            <person name="Shu S."/>
            <person name="Neupane R."/>
            <person name="Cipriano M."/>
            <person name="Mancuso J."/>
            <person name="Tu H."/>
            <person name="Salamov A."/>
            <person name="Lindquist E."/>
            <person name="Shapiro H."/>
            <person name="Lucas S."/>
            <person name="Grigoriev I.V."/>
            <person name="Cande W.Z."/>
            <person name="Fulton C."/>
            <person name="Rokhsar D.S."/>
            <person name="Dawson S.C."/>
        </authorList>
    </citation>
    <scope>NUCLEOTIDE SEQUENCE [LARGE SCALE GENOMIC DNA]</scope>
    <source>
        <strain evidence="1 2">NEG-M</strain>
    </source>
</reference>
<dbReference type="EMBL" id="GG738878">
    <property type="protein sequence ID" value="EFC42724.1"/>
    <property type="molecule type" value="Genomic_DNA"/>
</dbReference>
<sequence length="157" mass="18566">MGNSHRKEPSRSASSTLKQSNLQCSLAKFYNQVPIEVQVYTMSFLPLDQIPNLFTINKLLYQEMKINDQIFANYYEHTRKENIKSSSYRSPVFKKMPKNITRYKLRKSNSSDEFEISNCSDLENGYCENYNKLKQAFDDVKRFEYKIMNAHRSVECK</sequence>
<name>D2VKP0_NAEGR</name>